<evidence type="ECO:0000313" key="2">
    <source>
        <dbReference type="Proteomes" id="UP000244005"/>
    </source>
</evidence>
<organism evidence="1 2">
    <name type="scientific">Marchantia polymorpha</name>
    <name type="common">Common liverwort</name>
    <name type="synonym">Marchantia aquatica</name>
    <dbReference type="NCBI Taxonomy" id="3197"/>
    <lineage>
        <taxon>Eukaryota</taxon>
        <taxon>Viridiplantae</taxon>
        <taxon>Streptophyta</taxon>
        <taxon>Embryophyta</taxon>
        <taxon>Marchantiophyta</taxon>
        <taxon>Marchantiopsida</taxon>
        <taxon>Marchantiidae</taxon>
        <taxon>Marchantiales</taxon>
        <taxon>Marchantiaceae</taxon>
        <taxon>Marchantia</taxon>
    </lineage>
</organism>
<dbReference type="Proteomes" id="UP000244005">
    <property type="component" value="Unassembled WGS sequence"/>
</dbReference>
<evidence type="ECO:0000313" key="1">
    <source>
        <dbReference type="EMBL" id="PTQ41196.1"/>
    </source>
</evidence>
<protein>
    <submittedName>
        <fullName evidence="1">Uncharacterized protein</fullName>
    </submittedName>
</protein>
<dbReference type="EMBL" id="KZ772707">
    <property type="protein sequence ID" value="PTQ41196.1"/>
    <property type="molecule type" value="Genomic_DNA"/>
</dbReference>
<keyword evidence="2" id="KW-1185">Reference proteome</keyword>
<reference evidence="2" key="1">
    <citation type="journal article" date="2017" name="Cell">
        <title>Insights into land plant evolution garnered from the Marchantia polymorpha genome.</title>
        <authorList>
            <person name="Bowman J.L."/>
            <person name="Kohchi T."/>
            <person name="Yamato K.T."/>
            <person name="Jenkins J."/>
            <person name="Shu S."/>
            <person name="Ishizaki K."/>
            <person name="Yamaoka S."/>
            <person name="Nishihama R."/>
            <person name="Nakamura Y."/>
            <person name="Berger F."/>
            <person name="Adam C."/>
            <person name="Aki S.S."/>
            <person name="Althoff F."/>
            <person name="Araki T."/>
            <person name="Arteaga-Vazquez M.A."/>
            <person name="Balasubrmanian S."/>
            <person name="Barry K."/>
            <person name="Bauer D."/>
            <person name="Boehm C.R."/>
            <person name="Briginshaw L."/>
            <person name="Caballero-Perez J."/>
            <person name="Catarino B."/>
            <person name="Chen F."/>
            <person name="Chiyoda S."/>
            <person name="Chovatia M."/>
            <person name="Davies K.M."/>
            <person name="Delmans M."/>
            <person name="Demura T."/>
            <person name="Dierschke T."/>
            <person name="Dolan L."/>
            <person name="Dorantes-Acosta A.E."/>
            <person name="Eklund D.M."/>
            <person name="Florent S.N."/>
            <person name="Flores-Sandoval E."/>
            <person name="Fujiyama A."/>
            <person name="Fukuzawa H."/>
            <person name="Galik B."/>
            <person name="Grimanelli D."/>
            <person name="Grimwood J."/>
            <person name="Grossniklaus U."/>
            <person name="Hamada T."/>
            <person name="Haseloff J."/>
            <person name="Hetherington A.J."/>
            <person name="Higo A."/>
            <person name="Hirakawa Y."/>
            <person name="Hundley H.N."/>
            <person name="Ikeda Y."/>
            <person name="Inoue K."/>
            <person name="Inoue S.I."/>
            <person name="Ishida S."/>
            <person name="Jia Q."/>
            <person name="Kakita M."/>
            <person name="Kanazawa T."/>
            <person name="Kawai Y."/>
            <person name="Kawashima T."/>
            <person name="Kennedy M."/>
            <person name="Kinose K."/>
            <person name="Kinoshita T."/>
            <person name="Kohara Y."/>
            <person name="Koide E."/>
            <person name="Komatsu K."/>
            <person name="Kopischke S."/>
            <person name="Kubo M."/>
            <person name="Kyozuka J."/>
            <person name="Lagercrantz U."/>
            <person name="Lin S.S."/>
            <person name="Lindquist E."/>
            <person name="Lipzen A.M."/>
            <person name="Lu C.W."/>
            <person name="De Luna E."/>
            <person name="Martienssen R.A."/>
            <person name="Minamino N."/>
            <person name="Mizutani M."/>
            <person name="Mizutani M."/>
            <person name="Mochizuki N."/>
            <person name="Monte I."/>
            <person name="Mosher R."/>
            <person name="Nagasaki H."/>
            <person name="Nakagami H."/>
            <person name="Naramoto S."/>
            <person name="Nishitani K."/>
            <person name="Ohtani M."/>
            <person name="Okamoto T."/>
            <person name="Okumura M."/>
            <person name="Phillips J."/>
            <person name="Pollak B."/>
            <person name="Reinders A."/>
            <person name="Rovekamp M."/>
            <person name="Sano R."/>
            <person name="Sawa S."/>
            <person name="Schmid M.W."/>
            <person name="Shirakawa M."/>
            <person name="Solano R."/>
            <person name="Spunde A."/>
            <person name="Suetsugu N."/>
            <person name="Sugano S."/>
            <person name="Sugiyama A."/>
            <person name="Sun R."/>
            <person name="Suzuki Y."/>
            <person name="Takenaka M."/>
            <person name="Takezawa D."/>
            <person name="Tomogane H."/>
            <person name="Tsuzuki M."/>
            <person name="Ueda T."/>
            <person name="Umeda M."/>
            <person name="Ward J.M."/>
            <person name="Watanabe Y."/>
            <person name="Yazaki K."/>
            <person name="Yokoyama R."/>
            <person name="Yoshitake Y."/>
            <person name="Yotsui I."/>
            <person name="Zachgo S."/>
            <person name="Schmutz J."/>
        </authorList>
    </citation>
    <scope>NUCLEOTIDE SEQUENCE [LARGE SCALE GENOMIC DNA]</scope>
    <source>
        <strain evidence="2">Tak-1</strain>
    </source>
</reference>
<sequence>MCPNPDRLPRFRLTGLTPPGLQAAINSVRTPILPFYEHCCALWCPQASKKGRVWSFGQLALLEYQSRKF</sequence>
<accession>A0A2R6X522</accession>
<name>A0A2R6X522_MARPO</name>
<dbReference type="AlphaFoldDB" id="A0A2R6X522"/>
<gene>
    <name evidence="1" type="ORF">MARPO_0035s0008</name>
</gene>
<proteinExistence type="predicted"/>